<evidence type="ECO:0000313" key="1">
    <source>
        <dbReference type="EMBL" id="KAJ8112856.1"/>
    </source>
</evidence>
<organism evidence="1 2">
    <name type="scientific">Boeremia exigua</name>
    <dbReference type="NCBI Taxonomy" id="749465"/>
    <lineage>
        <taxon>Eukaryota</taxon>
        <taxon>Fungi</taxon>
        <taxon>Dikarya</taxon>
        <taxon>Ascomycota</taxon>
        <taxon>Pezizomycotina</taxon>
        <taxon>Dothideomycetes</taxon>
        <taxon>Pleosporomycetidae</taxon>
        <taxon>Pleosporales</taxon>
        <taxon>Pleosporineae</taxon>
        <taxon>Didymellaceae</taxon>
        <taxon>Boeremia</taxon>
    </lineage>
</organism>
<comment type="caution">
    <text evidence="1">The sequence shown here is derived from an EMBL/GenBank/DDBJ whole genome shotgun (WGS) entry which is preliminary data.</text>
</comment>
<dbReference type="EMBL" id="JAPHNI010000293">
    <property type="protein sequence ID" value="KAJ8112856.1"/>
    <property type="molecule type" value="Genomic_DNA"/>
</dbReference>
<keyword evidence="2" id="KW-1185">Reference proteome</keyword>
<name>A0ACC2ICD6_9PLEO</name>
<proteinExistence type="predicted"/>
<gene>
    <name evidence="1" type="ORF">OPT61_g4883</name>
</gene>
<accession>A0ACC2ICD6</accession>
<dbReference type="Proteomes" id="UP001153331">
    <property type="component" value="Unassembled WGS sequence"/>
</dbReference>
<sequence length="685" mass="77221">MVPAQPAKSTAPSQASSHQPGHSATSLSAHLYYSLNQLCPTLSTPKQNLASDIDGKPIHRYSTLGSGESRLLYAEKVNGFVAWSLRPAPLFDQSASAIPPFVALSYTWGDLGHTFPFICNNQVLQIHANLRDALPYLARRCIATGLPIWIDAVCIDQANDAEKLFQIRNMMNIYDRAKAVWAWLGPSNEHTAEAVALLPSIAKLVELPGLPRSAWIKRPHPSTVGLPSFSLPVWVEVAGILDNPWFRRMWIVQEACLARSLVMIRGEHELQWETLRGAIEAIDNQHLTILQEGGTESSKGLTITDILQPRVVAENTTIMDFRKELQQAGQNKYSTGTRFSLFLPLLVGSIGTFGCYEPRDRVLGLLGLIGTDKFLDGLAADAPTVSDLYTHFCRFLMFNEAFSSEEQKHVALYLLDLATSFEKLDGLPSWVLDLHHQDKKYHCKESVYQPGDSENPRGEASNKPFVIRKGIQDDQIILCGVALDQVEEVFPEVPQISEDEIHFDLLNLYEWELAMTSEFVTAPDLEDSYWRTLIGNRMEGEHGPARIEDLYDSRKALRRFRAFADKYGGIENALDANRELDEWDMKTWQMVYPGTPMERFIFQLSVLRDRQLFKTKSGYFGFGKRGVEKGDWLYVFNGAPVPCILKLDKHGKEKQFRLFGEAYVHGFMNGESDGKEFENEDIVLV</sequence>
<reference evidence="1" key="1">
    <citation type="submission" date="2022-11" db="EMBL/GenBank/DDBJ databases">
        <title>Genome Sequence of Boeremia exigua.</title>
        <authorList>
            <person name="Buettner E."/>
        </authorList>
    </citation>
    <scope>NUCLEOTIDE SEQUENCE</scope>
    <source>
        <strain evidence="1">CU02</strain>
    </source>
</reference>
<protein>
    <submittedName>
        <fullName evidence="1">Uncharacterized protein</fullName>
    </submittedName>
</protein>
<evidence type="ECO:0000313" key="2">
    <source>
        <dbReference type="Proteomes" id="UP001153331"/>
    </source>
</evidence>